<keyword evidence="3 13" id="KW-0963">Cytoplasm</keyword>
<evidence type="ECO:0000256" key="9">
    <source>
        <dbReference type="ARBA" id="ARBA00022839"/>
    </source>
</evidence>
<evidence type="ECO:0000256" key="4">
    <source>
        <dbReference type="ARBA" id="ARBA00022679"/>
    </source>
</evidence>
<dbReference type="Pfam" id="PF00929">
    <property type="entry name" value="RNase_T"/>
    <property type="match status" value="1"/>
</dbReference>
<dbReference type="NCBIfam" id="NF001688">
    <property type="entry name" value="PRK00448.1"/>
    <property type="match status" value="1"/>
</dbReference>
<dbReference type="OrthoDB" id="9804290at2"/>
<evidence type="ECO:0000256" key="12">
    <source>
        <dbReference type="ARBA" id="ARBA00049244"/>
    </source>
</evidence>
<dbReference type="Pfam" id="PF01336">
    <property type="entry name" value="tRNA_anti-codon"/>
    <property type="match status" value="1"/>
</dbReference>
<proteinExistence type="inferred from homology"/>
<organism evidence="16 17">
    <name type="scientific">Ruminiclostridium hungatei</name>
    <name type="common">Clostridium hungatei</name>
    <dbReference type="NCBI Taxonomy" id="48256"/>
    <lineage>
        <taxon>Bacteria</taxon>
        <taxon>Bacillati</taxon>
        <taxon>Bacillota</taxon>
        <taxon>Clostridia</taxon>
        <taxon>Eubacteriales</taxon>
        <taxon>Oscillospiraceae</taxon>
        <taxon>Ruminiclostridium</taxon>
    </lineage>
</organism>
<evidence type="ECO:0000256" key="8">
    <source>
        <dbReference type="ARBA" id="ARBA00022801"/>
    </source>
</evidence>
<dbReference type="GO" id="GO:0003887">
    <property type="term" value="F:DNA-directed DNA polymerase activity"/>
    <property type="evidence" value="ECO:0007669"/>
    <property type="project" value="UniProtKB-UniRule"/>
</dbReference>
<dbReference type="InterPro" id="IPR029460">
    <property type="entry name" value="DNAPol_HHH"/>
</dbReference>
<dbReference type="Gene3D" id="3.20.20.140">
    <property type="entry name" value="Metal-dependent hydrolases"/>
    <property type="match status" value="2"/>
</dbReference>
<dbReference type="EMBL" id="MZGX01000001">
    <property type="protein sequence ID" value="OPX46217.1"/>
    <property type="molecule type" value="Genomic_DNA"/>
</dbReference>
<name>A0A1V4SSJ9_RUMHU</name>
<dbReference type="InterPro" id="IPR012337">
    <property type="entry name" value="RNaseH-like_sf"/>
</dbReference>
<dbReference type="NCBIfam" id="TIGR00573">
    <property type="entry name" value="dnaq"/>
    <property type="match status" value="1"/>
</dbReference>
<evidence type="ECO:0000256" key="1">
    <source>
        <dbReference type="ARBA" id="ARBA00003452"/>
    </source>
</evidence>
<keyword evidence="7 13" id="KW-0540">Nuclease</keyword>
<dbReference type="InterPro" id="IPR004365">
    <property type="entry name" value="NA-bd_OB_tRNA"/>
</dbReference>
<comment type="function">
    <text evidence="1 13">Required for replicative DNA synthesis. This DNA polymerase also exhibits 3' to 5' exonuclease activity.</text>
</comment>
<dbReference type="GO" id="GO:0006261">
    <property type="term" value="P:DNA-templated DNA replication"/>
    <property type="evidence" value="ECO:0007669"/>
    <property type="project" value="UniProtKB-UniRule"/>
</dbReference>
<dbReference type="Gene3D" id="3.30.420.10">
    <property type="entry name" value="Ribonuclease H-like superfamily/Ribonuclease H"/>
    <property type="match status" value="1"/>
</dbReference>
<dbReference type="InterPro" id="IPR040982">
    <property type="entry name" value="DNA_pol3_finger"/>
</dbReference>
<evidence type="ECO:0000256" key="6">
    <source>
        <dbReference type="ARBA" id="ARBA00022705"/>
    </source>
</evidence>
<evidence type="ECO:0000313" key="17">
    <source>
        <dbReference type="Proteomes" id="UP000191554"/>
    </source>
</evidence>
<dbReference type="CDD" id="cd07435">
    <property type="entry name" value="PHP_PolIIIA_POLC"/>
    <property type="match status" value="1"/>
</dbReference>
<dbReference type="GO" id="GO:0005737">
    <property type="term" value="C:cytoplasm"/>
    <property type="evidence" value="ECO:0007669"/>
    <property type="project" value="UniProtKB-SubCell"/>
</dbReference>
<dbReference type="GO" id="GO:0003677">
    <property type="term" value="F:DNA binding"/>
    <property type="evidence" value="ECO:0007669"/>
    <property type="project" value="UniProtKB-UniRule"/>
</dbReference>
<dbReference type="Proteomes" id="UP000191554">
    <property type="component" value="Unassembled WGS sequence"/>
</dbReference>
<dbReference type="InterPro" id="IPR012340">
    <property type="entry name" value="NA-bd_OB-fold"/>
</dbReference>
<dbReference type="Pfam" id="PF14579">
    <property type="entry name" value="HHH_6"/>
    <property type="match status" value="1"/>
</dbReference>
<evidence type="ECO:0000256" key="13">
    <source>
        <dbReference type="HAMAP-Rule" id="MF_00356"/>
    </source>
</evidence>
<dbReference type="InterPro" id="IPR024754">
    <property type="entry name" value="DNA_PolC-like_N_II"/>
</dbReference>
<keyword evidence="9 13" id="KW-0269">Exonuclease</keyword>
<dbReference type="GO" id="GO:0008408">
    <property type="term" value="F:3'-5' exonuclease activity"/>
    <property type="evidence" value="ECO:0007669"/>
    <property type="project" value="UniProtKB-UniRule"/>
</dbReference>
<dbReference type="Pfam" id="PF07733">
    <property type="entry name" value="DNA_pol3_alpha"/>
    <property type="match status" value="1"/>
</dbReference>
<feature type="domain" description="Polymerase/histidinol phosphatase N-terminal" evidence="15">
    <location>
        <begin position="338"/>
        <end position="405"/>
    </location>
</feature>
<dbReference type="Gene3D" id="2.40.50.140">
    <property type="entry name" value="Nucleic acid-binding proteins"/>
    <property type="match status" value="1"/>
</dbReference>
<dbReference type="InterPro" id="IPR006308">
    <property type="entry name" value="Pol_III_a_PolC-type_gram_pos"/>
</dbReference>
<evidence type="ECO:0000256" key="3">
    <source>
        <dbReference type="ARBA" id="ARBA00022490"/>
    </source>
</evidence>
<dbReference type="InterPro" id="IPR036397">
    <property type="entry name" value="RNaseH_sf"/>
</dbReference>
<reference evidence="16 17" key="1">
    <citation type="submission" date="2017-03" db="EMBL/GenBank/DDBJ databases">
        <title>Genome sequence of Clostridium hungatei DSM 14427.</title>
        <authorList>
            <person name="Poehlein A."/>
            <person name="Daniel R."/>
        </authorList>
    </citation>
    <scope>NUCLEOTIDE SEQUENCE [LARGE SCALE GENOMIC DNA]</scope>
    <source>
        <strain evidence="16 17">DSM 14427</strain>
    </source>
</reference>
<keyword evidence="6 13" id="KW-0235">DNA replication</keyword>
<dbReference type="CDD" id="cd06127">
    <property type="entry name" value="DEDDh"/>
    <property type="match status" value="1"/>
</dbReference>
<comment type="similarity">
    <text evidence="13">Belongs to the DNA polymerase type-C family. PolC subfamily.</text>
</comment>
<comment type="caution">
    <text evidence="16">The sequence shown here is derived from an EMBL/GenBank/DDBJ whole genome shotgun (WGS) entry which is preliminary data.</text>
</comment>
<dbReference type="PANTHER" id="PTHR32294:SF5">
    <property type="entry name" value="DNA POLYMERASE III POLC-TYPE"/>
    <property type="match status" value="1"/>
</dbReference>
<dbReference type="SMART" id="SM00479">
    <property type="entry name" value="EXOIII"/>
    <property type="match status" value="1"/>
</dbReference>
<dbReference type="Pfam" id="PF02811">
    <property type="entry name" value="PHP"/>
    <property type="match status" value="2"/>
</dbReference>
<evidence type="ECO:0000259" key="15">
    <source>
        <dbReference type="SMART" id="SM00481"/>
    </source>
</evidence>
<dbReference type="Gene3D" id="1.10.150.700">
    <property type="entry name" value="PolC, middle finger domain"/>
    <property type="match status" value="1"/>
</dbReference>
<accession>A0A1V4SSJ9</accession>
<dbReference type="RefSeq" id="WP_080062541.1">
    <property type="nucleotide sequence ID" value="NZ_MZGX01000001.1"/>
</dbReference>
<dbReference type="NCBIfam" id="TIGR01405">
    <property type="entry name" value="polC_Gram_pos"/>
    <property type="match status" value="1"/>
</dbReference>
<evidence type="ECO:0000259" key="14">
    <source>
        <dbReference type="SMART" id="SM00479"/>
    </source>
</evidence>
<dbReference type="Gene3D" id="1.10.150.870">
    <property type="match status" value="1"/>
</dbReference>
<feature type="domain" description="Exonuclease" evidence="14">
    <location>
        <begin position="422"/>
        <end position="587"/>
    </location>
</feature>
<comment type="function">
    <text evidence="11">DNA polymerase III is a complex, multichain enzyme responsible for most of the replicative synthesis in bacteria. This DNA polymerase also exhibits 3' to 5' exonuclease activity. The alpha chain is the DNA polymerase.</text>
</comment>
<dbReference type="Pfam" id="PF11490">
    <property type="entry name" value="DNA_pol3_a_NII"/>
    <property type="match status" value="1"/>
</dbReference>
<keyword evidence="10 13" id="KW-0239">DNA-directed DNA polymerase</keyword>
<dbReference type="InterPro" id="IPR003141">
    <property type="entry name" value="Pol/His_phosphatase_N"/>
</dbReference>
<gene>
    <name evidence="16" type="primary">polC_1</name>
    <name evidence="13" type="synonym">polC</name>
    <name evidence="16" type="ORF">CLHUN_00330</name>
</gene>
<evidence type="ECO:0000256" key="5">
    <source>
        <dbReference type="ARBA" id="ARBA00022695"/>
    </source>
</evidence>
<dbReference type="FunFam" id="3.30.420.10:FF:000045">
    <property type="entry name" value="3'-5' exonuclease DinG"/>
    <property type="match status" value="1"/>
</dbReference>
<dbReference type="HAMAP" id="MF_00356">
    <property type="entry name" value="DNApol_PolC"/>
    <property type="match status" value="1"/>
</dbReference>
<sequence>MDGSANTIKLFQDLFPGMVDFNGEFSVFRELGVSRMKVFIKSNRLEIHTSGPALIGPALVSKLESHLSRCLGAESIVIKVKCTGEYSIEDFFKSQWNEIILMLSGKVAVCRGILAGSTCQFSEGKVFIRLATKGAQILKAQNCHDIIEQYIEDTISKRIKVEFQDLQVDSSIMEEYVAQKEKNEASVVSSAITAIPSEAKAKSTSESRGGFAGESPAGGIIAGKPFTDSIMRISEVTPDSGKVAIAGEVFRTESREIRGGKYIYIFDVTDYTSSVTVKMFVDKKEFSNISQRIVEGVCLRIRGDAQYDKFSKELAVMAFDIAETEKEIRHDDAENKRVELHLHTQMSSMDGVTPVKELVKRAAKWGHKAIAVTDHGVVQAYPDAYGTSKKLGIKIIYGLECYLLDDNVPIVYNPGAHTLEDEFVVFDIETTGLNSHTDRITEIGAVKLKGGQIIDRFSAFVNPGIPIPSMIVKLTGITDEMVREAPPIEQVLTDFMEFIQGTVLVAHNANFDVGFIRQNARIIGEKVKNPYIDTLELCRKMFPELGKYKLNIVAKHLKIELENHHRAVDDSMATARIFLHCMNLLKEKGCNTIKDIENAFGYEVNVKAASSHAIILVKNSVGLKNLYKIVSQSHLKYFYKKPRVPKKLLMEYREGLILGSACEAGELYKAILNSKSEDEISKIVRFYDYLEIQPLGNNQFLVNNGRVSSQEELKKINKKIVKLGERHQKPVVATCDVHFMDPRDEVFRRILMAGRGFTDADNQAPLYFRTTEEMLEEFAYLGPEKSREVVIDNTNLIADMIENIAPVLEGTFPPKIEGAEHDIEEMAMSRAKEIYGENLPEVVQQRLEKELNSIIKNGFAVMYLIAQKLVSKSVGDGYLVGSRGSVGSSFVANMSGITEVNSLQPHYICESCKHSEFILDGSYDCGFDLPDKVCPVCGNNLKKDGYDIPFETFLGFDGDKEPDIDLNFSGEYQPVAHKYTEELFGEGYVFRAGTIASVAEKTAYGYVKNYLDEKGIIVTNAEINRLVKGCTGIKRTTGQHPGGIMIVPKDKEIFDFSPIQRPADDTSSEIVTTHFDYHFLHGSILKLDILGHDDPTVIRMLEDLTGVDATAIQIGEARTMSLFNSTEALGVKPEDIGSETGTFAIPEFGTKFVRQMLVDTKPRTFSELIRISGLSHGTDVWLNNAQDLIRDGITTLSKSICCRDDIMIYLMHAGLPPKTAFKIMEDVRKGKGVKEEYEAVMKENKVPDWYIKSCKTIKYMFPKAHAAAYVMMAFRIAWFKVYHPEAFYATYFTVRADDFDAEMMAQGQEKVKNKIREYEMKGNNITTKEKNVLTILEVANEMYARGIKFLPIDLYLSEAKKFKIEEGSIRPPLNALQGLGGAAALNIVESRKDGEFLSIDELRTKAKISKSVIEILERNNCLRGLPESNQLCLF</sequence>
<evidence type="ECO:0000256" key="11">
    <source>
        <dbReference type="ARBA" id="ARBA00025611"/>
    </source>
</evidence>
<dbReference type="SUPFAM" id="SSF53098">
    <property type="entry name" value="Ribonuclease H-like"/>
    <property type="match status" value="1"/>
</dbReference>
<dbReference type="STRING" id="48256.CLHUN_00330"/>
<comment type="subcellular location">
    <subcellularLocation>
        <location evidence="2 13">Cytoplasm</location>
    </subcellularLocation>
</comment>
<dbReference type="Gene3D" id="3.30.1900.20">
    <property type="match status" value="2"/>
</dbReference>
<dbReference type="InterPro" id="IPR011708">
    <property type="entry name" value="DNA_pol3_alpha_NTPase_dom"/>
</dbReference>
<dbReference type="CDD" id="cd04484">
    <property type="entry name" value="polC_OBF"/>
    <property type="match status" value="1"/>
</dbReference>
<keyword evidence="17" id="KW-1185">Reference proteome</keyword>
<keyword evidence="8 13" id="KW-0378">Hydrolase</keyword>
<dbReference type="InterPro" id="IPR006054">
    <property type="entry name" value="DnaQ"/>
</dbReference>
<dbReference type="InterPro" id="IPR013520">
    <property type="entry name" value="Ribonucl_H"/>
</dbReference>
<keyword evidence="4 13" id="KW-0808">Transferase</keyword>
<dbReference type="SMART" id="SM00481">
    <property type="entry name" value="POLIIIAc"/>
    <property type="match status" value="1"/>
</dbReference>
<dbReference type="Gene3D" id="6.10.140.1510">
    <property type="match status" value="1"/>
</dbReference>
<dbReference type="InterPro" id="IPR004013">
    <property type="entry name" value="PHP_dom"/>
</dbReference>
<evidence type="ECO:0000256" key="2">
    <source>
        <dbReference type="ARBA" id="ARBA00004496"/>
    </source>
</evidence>
<evidence type="ECO:0000256" key="10">
    <source>
        <dbReference type="ARBA" id="ARBA00022932"/>
    </source>
</evidence>
<dbReference type="Pfam" id="PF17657">
    <property type="entry name" value="DNA_pol3_finger"/>
    <property type="match status" value="1"/>
</dbReference>
<dbReference type="PANTHER" id="PTHR32294">
    <property type="entry name" value="DNA POLYMERASE III SUBUNIT ALPHA"/>
    <property type="match status" value="1"/>
</dbReference>
<evidence type="ECO:0000256" key="7">
    <source>
        <dbReference type="ARBA" id="ARBA00022722"/>
    </source>
</evidence>
<dbReference type="InterPro" id="IPR004805">
    <property type="entry name" value="DnaE2/DnaE/PolC"/>
</dbReference>
<protein>
    <recommendedName>
        <fullName evidence="13">DNA polymerase III PolC-type</fullName>
        <shortName evidence="13">PolIII</shortName>
        <ecNumber evidence="13">2.7.7.7</ecNumber>
    </recommendedName>
</protein>
<dbReference type="InterPro" id="IPR044923">
    <property type="entry name" value="PolC_middle_finger_sf"/>
</dbReference>
<dbReference type="EC" id="2.7.7.7" evidence="13"/>
<keyword evidence="5 13" id="KW-0548">Nucleotidyltransferase</keyword>
<comment type="catalytic activity">
    <reaction evidence="12 13">
        <text>DNA(n) + a 2'-deoxyribonucleoside 5'-triphosphate = DNA(n+1) + diphosphate</text>
        <dbReference type="Rhea" id="RHEA:22508"/>
        <dbReference type="Rhea" id="RHEA-COMP:17339"/>
        <dbReference type="Rhea" id="RHEA-COMP:17340"/>
        <dbReference type="ChEBI" id="CHEBI:33019"/>
        <dbReference type="ChEBI" id="CHEBI:61560"/>
        <dbReference type="ChEBI" id="CHEBI:173112"/>
        <dbReference type="EC" id="2.7.7.7"/>
    </reaction>
</comment>
<evidence type="ECO:0000313" key="16">
    <source>
        <dbReference type="EMBL" id="OPX46217.1"/>
    </source>
</evidence>